<evidence type="ECO:0000313" key="2">
    <source>
        <dbReference type="Proteomes" id="UP000663868"/>
    </source>
</evidence>
<feature type="non-terminal residue" evidence="1">
    <location>
        <position position="1"/>
    </location>
</feature>
<comment type="caution">
    <text evidence="1">The sequence shown here is derived from an EMBL/GenBank/DDBJ whole genome shotgun (WGS) entry which is preliminary data.</text>
</comment>
<protein>
    <submittedName>
        <fullName evidence="1">Uncharacterized protein</fullName>
    </submittedName>
</protein>
<dbReference type="GO" id="GO:0004180">
    <property type="term" value="F:carboxypeptidase activity"/>
    <property type="evidence" value="ECO:0007669"/>
    <property type="project" value="TreeGrafter"/>
</dbReference>
<organism evidence="1 2">
    <name type="scientific">Adineta steineri</name>
    <dbReference type="NCBI Taxonomy" id="433720"/>
    <lineage>
        <taxon>Eukaryota</taxon>
        <taxon>Metazoa</taxon>
        <taxon>Spiralia</taxon>
        <taxon>Gnathifera</taxon>
        <taxon>Rotifera</taxon>
        <taxon>Eurotatoria</taxon>
        <taxon>Bdelloidea</taxon>
        <taxon>Adinetida</taxon>
        <taxon>Adinetidae</taxon>
        <taxon>Adineta</taxon>
    </lineage>
</organism>
<accession>A0A820R9W7</accession>
<dbReference type="SUPFAM" id="SSF53187">
    <property type="entry name" value="Zn-dependent exopeptidases"/>
    <property type="match status" value="1"/>
</dbReference>
<name>A0A820R9W7_9BILA</name>
<dbReference type="AlphaFoldDB" id="A0A820R9W7"/>
<gene>
    <name evidence="1" type="ORF">KXQ929_LOCUS52866</name>
</gene>
<proteinExistence type="predicted"/>
<dbReference type="Gene3D" id="3.40.630.10">
    <property type="entry name" value="Zn peptidases"/>
    <property type="match status" value="1"/>
</dbReference>
<dbReference type="Gene3D" id="3.50.30.30">
    <property type="match status" value="1"/>
</dbReference>
<dbReference type="Proteomes" id="UP000663868">
    <property type="component" value="Unassembled WGS sequence"/>
</dbReference>
<reference evidence="1" key="1">
    <citation type="submission" date="2021-02" db="EMBL/GenBank/DDBJ databases">
        <authorList>
            <person name="Nowell W R."/>
        </authorList>
    </citation>
    <scope>NUCLEOTIDE SEQUENCE</scope>
</reference>
<dbReference type="EMBL" id="CAJOBB010028829">
    <property type="protein sequence ID" value="CAF4432454.1"/>
    <property type="molecule type" value="Genomic_DNA"/>
</dbReference>
<dbReference type="PANTHER" id="PTHR10404:SF46">
    <property type="entry name" value="VACUOLAR PROTEIN SORTING-ASSOCIATED PROTEIN 70"/>
    <property type="match status" value="1"/>
</dbReference>
<sequence>MNECNDVFRYLQGDNVTKDWSGSLSNVVYRYGGILRDSAKIEVRTYNRLERKDTYNVIGILKGEIEPDRYIVFGNHRDAWSLGALDPSSGT</sequence>
<dbReference type="InterPro" id="IPR039373">
    <property type="entry name" value="Peptidase_M28B"/>
</dbReference>
<dbReference type="PANTHER" id="PTHR10404">
    <property type="entry name" value="N-ACETYLATED-ALPHA-LINKED ACIDIC DIPEPTIDASE"/>
    <property type="match status" value="1"/>
</dbReference>
<evidence type="ECO:0000313" key="1">
    <source>
        <dbReference type="EMBL" id="CAF4432454.1"/>
    </source>
</evidence>